<dbReference type="SMART" id="SM00256">
    <property type="entry name" value="FBOX"/>
    <property type="match status" value="1"/>
</dbReference>
<evidence type="ECO:0000259" key="1">
    <source>
        <dbReference type="PROSITE" id="PS50181"/>
    </source>
</evidence>
<dbReference type="EMBL" id="JEMT01015768">
    <property type="protein sequence ID" value="EXX72106.1"/>
    <property type="molecule type" value="Genomic_DNA"/>
</dbReference>
<evidence type="ECO:0000313" key="3">
    <source>
        <dbReference type="Proteomes" id="UP000022910"/>
    </source>
</evidence>
<sequence>MNFSPEIFIEICSFLPPGDLFTLSQVCRKFRGYLCAPNSFVTQQIWKESRLNFMPKEDMPPPEGMSEEKYAELLMTERGCQICKRTKECKIYWEFAIRCCKECHSNKTVSRIRLIDIECPSEFVDIMPYTHTGFTICNKYYWKEQLDSAYSQYYGLSKKKKEIWLNNKKQIFDSIMNYVNKRELREIEEREKLDVYFCFYHYPHLFHTCCDLHYSLLNLHIQTPTRPSRPSRSPLPPLSRFFVKKIKDTPSAIPKFLQCHIQRLENVSHQSSSNASIRLNSVNNFLENSNEQKSDNFIKTKKKKDKRELNNKFNRFSMKMKGKNSKNKFAHKYG</sequence>
<dbReference type="Gene3D" id="1.20.1280.50">
    <property type="match status" value="1"/>
</dbReference>
<organism evidence="2 3">
    <name type="scientific">Rhizophagus irregularis (strain DAOM 197198w)</name>
    <name type="common">Glomus intraradices</name>
    <dbReference type="NCBI Taxonomy" id="1432141"/>
    <lineage>
        <taxon>Eukaryota</taxon>
        <taxon>Fungi</taxon>
        <taxon>Fungi incertae sedis</taxon>
        <taxon>Mucoromycota</taxon>
        <taxon>Glomeromycotina</taxon>
        <taxon>Glomeromycetes</taxon>
        <taxon>Glomerales</taxon>
        <taxon>Glomeraceae</taxon>
        <taxon>Rhizophagus</taxon>
    </lineage>
</organism>
<dbReference type="HOGENOM" id="CLU_079702_0_0_1"/>
<keyword evidence="3" id="KW-1185">Reference proteome</keyword>
<dbReference type="OrthoDB" id="2322499at2759"/>
<dbReference type="SUPFAM" id="SSF81383">
    <property type="entry name" value="F-box domain"/>
    <property type="match status" value="1"/>
</dbReference>
<dbReference type="AlphaFoldDB" id="A0A015LHL3"/>
<gene>
    <name evidence="2" type="ORF">RirG_072370</name>
</gene>
<dbReference type="SMR" id="A0A015LHL3"/>
<proteinExistence type="predicted"/>
<dbReference type="InterPro" id="IPR036047">
    <property type="entry name" value="F-box-like_dom_sf"/>
</dbReference>
<dbReference type="Proteomes" id="UP000022910">
    <property type="component" value="Unassembled WGS sequence"/>
</dbReference>
<protein>
    <recommendedName>
        <fullName evidence="1">F-box domain-containing protein</fullName>
    </recommendedName>
</protein>
<accession>A0A015LHL3</accession>
<name>A0A015LHL3_RHIIW</name>
<reference evidence="2 3" key="1">
    <citation type="submission" date="2014-02" db="EMBL/GenBank/DDBJ databases">
        <title>Single nucleus genome sequencing reveals high similarity among nuclei of an endomycorrhizal fungus.</title>
        <authorList>
            <person name="Lin K."/>
            <person name="Geurts R."/>
            <person name="Zhang Z."/>
            <person name="Limpens E."/>
            <person name="Saunders D.G."/>
            <person name="Mu D."/>
            <person name="Pang E."/>
            <person name="Cao H."/>
            <person name="Cha H."/>
            <person name="Lin T."/>
            <person name="Zhou Q."/>
            <person name="Shang Y."/>
            <person name="Li Y."/>
            <person name="Ivanov S."/>
            <person name="Sharma T."/>
            <person name="Velzen R.V."/>
            <person name="Ruijter N.D."/>
            <person name="Aanen D.K."/>
            <person name="Win J."/>
            <person name="Kamoun S."/>
            <person name="Bisseling T."/>
            <person name="Huang S."/>
        </authorList>
    </citation>
    <scope>NUCLEOTIDE SEQUENCE [LARGE SCALE GENOMIC DNA]</scope>
    <source>
        <strain evidence="3">DAOM197198w</strain>
    </source>
</reference>
<dbReference type="Pfam" id="PF12937">
    <property type="entry name" value="F-box-like"/>
    <property type="match status" value="1"/>
</dbReference>
<dbReference type="CDD" id="cd09917">
    <property type="entry name" value="F-box_SF"/>
    <property type="match status" value="1"/>
</dbReference>
<comment type="caution">
    <text evidence="2">The sequence shown here is derived from an EMBL/GenBank/DDBJ whole genome shotgun (WGS) entry which is preliminary data.</text>
</comment>
<feature type="domain" description="F-box" evidence="1">
    <location>
        <begin position="1"/>
        <end position="49"/>
    </location>
</feature>
<dbReference type="PROSITE" id="PS50181">
    <property type="entry name" value="FBOX"/>
    <property type="match status" value="1"/>
</dbReference>
<evidence type="ECO:0000313" key="2">
    <source>
        <dbReference type="EMBL" id="EXX72106.1"/>
    </source>
</evidence>
<dbReference type="InterPro" id="IPR001810">
    <property type="entry name" value="F-box_dom"/>
</dbReference>
<dbReference type="STRING" id="1432141.A0A015LHL3"/>